<dbReference type="GO" id="GO:0015190">
    <property type="term" value="F:L-leucine transmembrane transporter activity"/>
    <property type="evidence" value="ECO:0007669"/>
    <property type="project" value="TreeGrafter"/>
</dbReference>
<dbReference type="GO" id="GO:0015818">
    <property type="term" value="P:isoleucine transport"/>
    <property type="evidence" value="ECO:0007669"/>
    <property type="project" value="TreeGrafter"/>
</dbReference>
<evidence type="ECO:0000256" key="5">
    <source>
        <dbReference type="ARBA" id="ARBA00022692"/>
    </source>
</evidence>
<evidence type="ECO:0000313" key="10">
    <source>
        <dbReference type="EMBL" id="AFV25971.1"/>
    </source>
</evidence>
<comment type="similarity">
    <text evidence="2 9">Belongs to the branched chain amino acid transporter family.</text>
</comment>
<evidence type="ECO:0000256" key="6">
    <source>
        <dbReference type="ARBA" id="ARBA00022970"/>
    </source>
</evidence>
<evidence type="ECO:0000256" key="8">
    <source>
        <dbReference type="ARBA" id="ARBA00023136"/>
    </source>
</evidence>
<name>J8Q4I1_ALKAL</name>
<evidence type="ECO:0000256" key="7">
    <source>
        <dbReference type="ARBA" id="ARBA00022989"/>
    </source>
</evidence>
<evidence type="ECO:0000256" key="9">
    <source>
        <dbReference type="RuleBase" id="RU362122"/>
    </source>
</evidence>
<organism evidence="11 13">
    <name type="scientific">Alkalihalobacillus alcalophilus ATCC 27647 = CGMCC 1.3604</name>
    <dbReference type="NCBI Taxonomy" id="1218173"/>
    <lineage>
        <taxon>Bacteria</taxon>
        <taxon>Bacillati</taxon>
        <taxon>Bacillota</taxon>
        <taxon>Bacilli</taxon>
        <taxon>Bacillales</taxon>
        <taxon>Bacillaceae</taxon>
        <taxon>Alkalihalobacillus</taxon>
    </lineage>
</organism>
<feature type="transmembrane region" description="Helical" evidence="9">
    <location>
        <begin position="235"/>
        <end position="262"/>
    </location>
</feature>
<evidence type="ECO:0000313" key="11">
    <source>
        <dbReference type="EMBL" id="KGA96188.1"/>
    </source>
</evidence>
<keyword evidence="13" id="KW-1185">Reference proteome</keyword>
<proteinExistence type="inferred from homology"/>
<evidence type="ECO:0000313" key="14">
    <source>
        <dbReference type="Proteomes" id="UP000297014"/>
    </source>
</evidence>
<keyword evidence="7 9" id="KW-1133">Transmembrane helix</keyword>
<dbReference type="Proteomes" id="UP000297014">
    <property type="component" value="Unassembled WGS sequence"/>
</dbReference>
<comment type="subcellular location">
    <subcellularLocation>
        <location evidence="1 9">Cell membrane</location>
        <topology evidence="1 9">Multi-pass membrane protein</topology>
    </subcellularLocation>
</comment>
<dbReference type="eggNOG" id="COG1114">
    <property type="taxonomic scope" value="Bacteria"/>
</dbReference>
<dbReference type="EMBL" id="JALP01000064">
    <property type="protein sequence ID" value="THG91545.1"/>
    <property type="molecule type" value="Genomic_DNA"/>
</dbReference>
<dbReference type="NCBIfam" id="TIGR00796">
    <property type="entry name" value="livcs"/>
    <property type="match status" value="1"/>
</dbReference>
<dbReference type="EMBL" id="JX399548">
    <property type="protein sequence ID" value="AFV25971.1"/>
    <property type="molecule type" value="Genomic_DNA"/>
</dbReference>
<dbReference type="PANTHER" id="PTHR30588:SF0">
    <property type="entry name" value="BRANCHED-CHAIN AMINO ACID PERMEASE BRNQ"/>
    <property type="match status" value="1"/>
</dbReference>
<dbReference type="RefSeq" id="WP_003324420.1">
    <property type="nucleotide sequence ID" value="NZ_ALPT02000075.1"/>
</dbReference>
<feature type="transmembrane region" description="Helical" evidence="9">
    <location>
        <begin position="416"/>
        <end position="435"/>
    </location>
</feature>
<dbReference type="GO" id="GO:0015820">
    <property type="term" value="P:L-leucine transport"/>
    <property type="evidence" value="ECO:0007669"/>
    <property type="project" value="TreeGrafter"/>
</dbReference>
<evidence type="ECO:0000313" key="12">
    <source>
        <dbReference type="EMBL" id="THG91545.1"/>
    </source>
</evidence>
<dbReference type="GO" id="GO:0005886">
    <property type="term" value="C:plasma membrane"/>
    <property type="evidence" value="ECO:0007669"/>
    <property type="project" value="UniProtKB-SubCell"/>
</dbReference>
<reference evidence="10" key="1">
    <citation type="submission" date="2012-07" db="EMBL/GenBank/DDBJ databases">
        <title>A Draft Genome for Bacillus alcalophilus strain ATCC 27647.</title>
        <authorList>
            <person name="Attie O."/>
            <person name="Jayaprakash A."/>
            <person name="Sachidanandam R."/>
            <person name="Shah H."/>
            <person name="Paulsen I."/>
            <person name="Morino M."/>
            <person name="Ito M."/>
            <person name="Krulwich T."/>
        </authorList>
    </citation>
    <scope>NUCLEOTIDE SEQUENCE</scope>
    <source>
        <strain evidence="10">ATCC 27647</strain>
    </source>
</reference>
<feature type="transmembrane region" description="Helical" evidence="9">
    <location>
        <begin position="282"/>
        <end position="305"/>
    </location>
</feature>
<dbReference type="GO" id="GO:0005304">
    <property type="term" value="F:L-valine transmembrane transporter activity"/>
    <property type="evidence" value="ECO:0007669"/>
    <property type="project" value="TreeGrafter"/>
</dbReference>
<dbReference type="GO" id="GO:0015188">
    <property type="term" value="F:L-isoleucine transmembrane transporter activity"/>
    <property type="evidence" value="ECO:0007669"/>
    <property type="project" value="TreeGrafter"/>
</dbReference>
<comment type="caution">
    <text evidence="9">Lacks conserved residue(s) required for the propagation of feature annotation.</text>
</comment>
<evidence type="ECO:0000256" key="1">
    <source>
        <dbReference type="ARBA" id="ARBA00004651"/>
    </source>
</evidence>
<feature type="transmembrane region" description="Helical" evidence="9">
    <location>
        <begin position="375"/>
        <end position="396"/>
    </location>
</feature>
<keyword evidence="8 9" id="KW-0472">Membrane</keyword>
<dbReference type="OrthoDB" id="9783920at2"/>
<feature type="transmembrane region" description="Helical" evidence="9">
    <location>
        <begin position="344"/>
        <end position="368"/>
    </location>
</feature>
<dbReference type="EMBL" id="ALPT02000075">
    <property type="protein sequence ID" value="KGA96188.1"/>
    <property type="molecule type" value="Genomic_DNA"/>
</dbReference>
<dbReference type="AlphaFoldDB" id="J8Q4I1"/>
<feature type="transmembrane region" description="Helical" evidence="9">
    <location>
        <begin position="41"/>
        <end position="61"/>
    </location>
</feature>
<gene>
    <name evidence="12" type="ORF">AJ85_04330</name>
    <name evidence="10" type="ORF">BalcAV3923</name>
    <name evidence="11" type="ORF">BALCAV_0217835</name>
</gene>
<evidence type="ECO:0000256" key="4">
    <source>
        <dbReference type="ARBA" id="ARBA00022475"/>
    </source>
</evidence>
<accession>J8Q4I1</accession>
<keyword evidence="5 9" id="KW-0812">Transmembrane</keyword>
<evidence type="ECO:0000256" key="3">
    <source>
        <dbReference type="ARBA" id="ARBA00022448"/>
    </source>
</evidence>
<feature type="transmembrane region" description="Helical" evidence="9">
    <location>
        <begin position="153"/>
        <end position="173"/>
    </location>
</feature>
<dbReference type="InterPro" id="IPR004685">
    <property type="entry name" value="Brnchd-chn_aa_trnsp_Livcs"/>
</dbReference>
<feature type="transmembrane region" description="Helical" evidence="9">
    <location>
        <begin position="82"/>
        <end position="99"/>
    </location>
</feature>
<evidence type="ECO:0000256" key="2">
    <source>
        <dbReference type="ARBA" id="ARBA00008540"/>
    </source>
</evidence>
<comment type="function">
    <text evidence="9">Component of the transport system for branched-chain amino acids.</text>
</comment>
<keyword evidence="4" id="KW-1003">Cell membrane</keyword>
<reference evidence="12 14" key="3">
    <citation type="submission" date="2014-01" db="EMBL/GenBank/DDBJ databases">
        <title>Draft genome sequencing of Bacillus alcalophilus CGMCC 1.3604.</title>
        <authorList>
            <person name="Yang J."/>
            <person name="Diao L."/>
            <person name="Yang S."/>
        </authorList>
    </citation>
    <scope>NUCLEOTIDE SEQUENCE [LARGE SCALE GENOMIC DNA]</scope>
    <source>
        <strain evidence="12 14">CGMCC 1.3604</strain>
    </source>
</reference>
<sequence length="440" mass="47768">MKQNLSNKNLFALGFLMLALFLGAGNLIFPPQLGQEAGTSVLPAIFGFLLTGVGLPLLAIVAISQTNGDMFEIANRVHSKFAIAYSFAIYLALGPFFGIPRTSTVTYEIGVAPFLPDEMQGSLSLLIATFIFFVLTYFLSLNPSKLIDRIGKMLMPLLLILIGVLTFSSFVMFDFNQIHSPIEKYENGAIFSGFIEGYLTMDTIAALIFGIVIMDRLADLGIKDNKLVAKYTIQSGLIAGAGLSFVYISLALLGTISVSVVGSFDNGGRILSEMSFEMYQHFGTILLAAVIIVACLTTAIGLVSACSEFLAKRFPKISYSIFLFILTFASFLMANLGLSQLISISLPVLIFLYPITIALIVLAIVHSYVKVKQPVYICTIIATSIFSLIDGLVAAGLPMNSWLPFLDYIPLYNNGIGWFFPALIGLLIGITIAKLQNHSE</sequence>
<dbReference type="Pfam" id="PF05525">
    <property type="entry name" value="Branch_AA_trans"/>
    <property type="match status" value="1"/>
</dbReference>
<feature type="transmembrane region" description="Helical" evidence="9">
    <location>
        <begin position="193"/>
        <end position="214"/>
    </location>
</feature>
<dbReference type="Proteomes" id="UP000002754">
    <property type="component" value="Unassembled WGS sequence"/>
</dbReference>
<feature type="transmembrane region" description="Helical" evidence="9">
    <location>
        <begin position="317"/>
        <end position="338"/>
    </location>
</feature>
<evidence type="ECO:0000313" key="13">
    <source>
        <dbReference type="Proteomes" id="UP000002754"/>
    </source>
</evidence>
<dbReference type="PANTHER" id="PTHR30588">
    <property type="entry name" value="BRANCHED-CHAIN AMINO ACID TRANSPORT SYSTEM 2 CARRIER PROTEIN"/>
    <property type="match status" value="1"/>
</dbReference>
<keyword evidence="6 9" id="KW-0029">Amino-acid transport</keyword>
<keyword evidence="3 9" id="KW-0813">Transport</keyword>
<reference evidence="11 13" key="2">
    <citation type="journal article" date="2014" name="Genome Announc.">
        <title>Draft Genome Sequence of Bacillus alcalophilus AV1934, a Classic Alkaliphile Isolated from Human Feces in 1934.</title>
        <authorList>
            <person name="Attie O."/>
            <person name="Jayaprakash A."/>
            <person name="Shah H."/>
            <person name="Paulsen I.T."/>
            <person name="Morino M."/>
            <person name="Takahashi Y."/>
            <person name="Narumi I."/>
            <person name="Sachidanandam R."/>
            <person name="Satoh K."/>
            <person name="Ito M."/>
            <person name="Krulwich T.A."/>
        </authorList>
    </citation>
    <scope>NUCLEOTIDE SEQUENCE [LARGE SCALE GENOMIC DNA]</scope>
    <source>
        <strain evidence="11 13">AV1934</strain>
    </source>
</reference>
<feature type="transmembrane region" description="Helical" evidence="9">
    <location>
        <begin position="119"/>
        <end position="141"/>
    </location>
</feature>
<protein>
    <recommendedName>
        <fullName evidence="9">Branched-chain amino acid transport system carrier protein</fullName>
    </recommendedName>
</protein>